<comment type="caution">
    <text evidence="1">The sequence shown here is derived from an EMBL/GenBank/DDBJ whole genome shotgun (WGS) entry which is preliminary data.</text>
</comment>
<dbReference type="AlphaFoldDB" id="A0A8S1A0J8"/>
<accession>A0A8S1A0J8</accession>
<name>A0A8S1A0J8_ARCPL</name>
<evidence type="ECO:0000313" key="2">
    <source>
        <dbReference type="Proteomes" id="UP000494256"/>
    </source>
</evidence>
<organism evidence="1 2">
    <name type="scientific">Arctia plantaginis</name>
    <name type="common">Wood tiger moth</name>
    <name type="synonym">Phalaena plantaginis</name>
    <dbReference type="NCBI Taxonomy" id="874455"/>
    <lineage>
        <taxon>Eukaryota</taxon>
        <taxon>Metazoa</taxon>
        <taxon>Ecdysozoa</taxon>
        <taxon>Arthropoda</taxon>
        <taxon>Hexapoda</taxon>
        <taxon>Insecta</taxon>
        <taxon>Pterygota</taxon>
        <taxon>Neoptera</taxon>
        <taxon>Endopterygota</taxon>
        <taxon>Lepidoptera</taxon>
        <taxon>Glossata</taxon>
        <taxon>Ditrysia</taxon>
        <taxon>Noctuoidea</taxon>
        <taxon>Erebidae</taxon>
        <taxon>Arctiinae</taxon>
        <taxon>Arctia</taxon>
    </lineage>
</organism>
<dbReference type="Proteomes" id="UP000494256">
    <property type="component" value="Unassembled WGS sequence"/>
</dbReference>
<reference evidence="1 2" key="1">
    <citation type="submission" date="2020-04" db="EMBL/GenBank/DDBJ databases">
        <authorList>
            <person name="Wallbank WR R."/>
            <person name="Pardo Diaz C."/>
            <person name="Kozak K."/>
            <person name="Martin S."/>
            <person name="Jiggins C."/>
            <person name="Moest M."/>
            <person name="Warren A I."/>
            <person name="Byers J.R.P. K."/>
            <person name="Montejo-Kovacevich G."/>
            <person name="Yen C E."/>
        </authorList>
    </citation>
    <scope>NUCLEOTIDE SEQUENCE [LARGE SCALE GENOMIC DNA]</scope>
</reference>
<protein>
    <submittedName>
        <fullName evidence="1">Uncharacterized protein</fullName>
    </submittedName>
</protein>
<dbReference type="OrthoDB" id="438431at2759"/>
<gene>
    <name evidence="1" type="ORF">APLA_LOCUS8026</name>
</gene>
<evidence type="ECO:0000313" key="1">
    <source>
        <dbReference type="EMBL" id="CAB3238079.1"/>
    </source>
</evidence>
<sequence length="74" mass="8217">MAFLGAEALSVYRHRHANINDIILRDLVTAGVPGVREPNGLVREDGKRPDGMSLLPWKMDKPFVWNATCVDTLA</sequence>
<dbReference type="EMBL" id="CADEBD010000306">
    <property type="protein sequence ID" value="CAB3238079.1"/>
    <property type="molecule type" value="Genomic_DNA"/>
</dbReference>
<proteinExistence type="predicted"/>